<dbReference type="PANTHER" id="PTHR36932:SF1">
    <property type="entry name" value="CAPSULAR POLYSACCHARIDE BIOSYNTHESIS PROTEIN"/>
    <property type="match status" value="1"/>
</dbReference>
<dbReference type="InterPro" id="IPR053158">
    <property type="entry name" value="CapK_Type1_Caps_Biosynth"/>
</dbReference>
<dbReference type="EMBL" id="CP010519">
    <property type="protein sequence ID" value="AJE85557.1"/>
    <property type="molecule type" value="Genomic_DNA"/>
</dbReference>
<dbReference type="AlphaFoldDB" id="A0A0B5F5B1"/>
<dbReference type="SUPFAM" id="SSF56801">
    <property type="entry name" value="Acetyl-CoA synthetase-like"/>
    <property type="match status" value="1"/>
</dbReference>
<dbReference type="InterPro" id="IPR042099">
    <property type="entry name" value="ANL_N_sf"/>
</dbReference>
<gene>
    <name evidence="1" type="ORF">SLNWT_5181</name>
</gene>
<evidence type="ECO:0000313" key="2">
    <source>
        <dbReference type="Proteomes" id="UP000031523"/>
    </source>
</evidence>
<proteinExistence type="predicted"/>
<sequence>MSRQPTPEEIEEIRGIPLYQPSLAQGYFPVLEKPVIAEGFPENWMTPALAAALDSGDAEFVLSTGTNHARMQIIRPPYFLLHSYYRLWSEHPDIAETWEAGCPRVSLTTVMATEHVARVNAKRRGGEPAATPALDERRLDARTVYLNLSRDPALWDRAEVGRMIEEIRSVQASHPSGRYHLDCSTSHLAHLVRKAADWGLWADFPRPASIIHAYEYTPATVRRFLRARFDCPIVDLFGSTELGYLYYSDAEGAYHPYLDRMSVELLETVPDSGLYSLIVTSLRNPYMPLIRYRSGDVVRTLDGSPDPNRIARFTGREKELLPTPHGPLSQGDLDEAVAAAAPGVFQHQLRLYEGEMAELAYTTFTGGPLDGAAERALAEAAGSLTGRRCRAAHHDHLPIGRSGKYAWLAAHS</sequence>
<reference evidence="1 2" key="1">
    <citation type="submission" date="2015-01" db="EMBL/GenBank/DDBJ databases">
        <title>Enhanced salinomycin production by adjusting the supply of polyketide extender units in Streptomyce albus DSM 41398.</title>
        <authorList>
            <person name="Lu C."/>
        </authorList>
    </citation>
    <scope>NUCLEOTIDE SEQUENCE [LARGE SCALE GENOMIC DNA]</scope>
    <source>
        <strain evidence="2">ATCC 21838 / DSM 41398 / FERM P-419 / JCM 4703 / NBRC 107858</strain>
    </source>
</reference>
<keyword evidence="2" id="KW-1185">Reference proteome</keyword>
<evidence type="ECO:0008006" key="3">
    <source>
        <dbReference type="Google" id="ProtNLM"/>
    </source>
</evidence>
<dbReference type="Gene3D" id="3.40.50.12780">
    <property type="entry name" value="N-terminal domain of ligase-like"/>
    <property type="match status" value="1"/>
</dbReference>
<evidence type="ECO:0000313" key="1">
    <source>
        <dbReference type="EMBL" id="AJE85557.1"/>
    </source>
</evidence>
<dbReference type="PANTHER" id="PTHR36932">
    <property type="entry name" value="CAPSULAR POLYSACCHARIDE BIOSYNTHESIS PROTEIN"/>
    <property type="match status" value="1"/>
</dbReference>
<protein>
    <recommendedName>
        <fullName evidence="3">Phenylacetate-CoA ligase</fullName>
    </recommendedName>
</protein>
<name>A0A0B5F5B1_STRA4</name>
<dbReference type="Proteomes" id="UP000031523">
    <property type="component" value="Chromosome"/>
</dbReference>
<organism evidence="1 2">
    <name type="scientific">Streptomyces albus (strain ATCC 21838 / DSM 41398 / FERM P-419 / JCM 4703 / NBRC 107858)</name>
    <dbReference type="NCBI Taxonomy" id="1081613"/>
    <lineage>
        <taxon>Bacteria</taxon>
        <taxon>Bacillati</taxon>
        <taxon>Actinomycetota</taxon>
        <taxon>Actinomycetes</taxon>
        <taxon>Kitasatosporales</taxon>
        <taxon>Streptomycetaceae</taxon>
        <taxon>Streptomyces</taxon>
    </lineage>
</organism>
<accession>A0A0B5F5B1</accession>
<dbReference type="KEGG" id="sals:SLNWT_5181"/>